<evidence type="ECO:0000313" key="4">
    <source>
        <dbReference type="EMBL" id="XBH13696.1"/>
    </source>
</evidence>
<dbReference type="RefSeq" id="WP_348267765.1">
    <property type="nucleotide sequence ID" value="NZ_CP121194.1"/>
</dbReference>
<organism evidence="3">
    <name type="scientific">Edaphobacter paludis</name>
    <dbReference type="NCBI Taxonomy" id="3035702"/>
    <lineage>
        <taxon>Bacteria</taxon>
        <taxon>Pseudomonadati</taxon>
        <taxon>Acidobacteriota</taxon>
        <taxon>Terriglobia</taxon>
        <taxon>Terriglobales</taxon>
        <taxon>Acidobacteriaceae</taxon>
        <taxon>Edaphobacter</taxon>
    </lineage>
</organism>
<sequence length="230" mass="25017">MKLPRPFLRSVFAIVVVILALPLVPANAQVSINLPETQGAKPVRTLKELRDEGVVRQRWDMSCGAAALSTILTYDFSDNTPEAAIVVWILHRVDPVRVRARGGFSLLELKHFAQARGYNAEGFSGMSLADLAAEKSWVITPIHVKTVDHFVVVKGIVGDRVIIADPGFGNVTMATGRFMKIWKNGIVFVIQPPDPRMLAPKSVSAASRVVPDETLISRGIGVAIPANALY</sequence>
<accession>A0AAU7CXZ2</accession>
<proteinExistence type="predicted"/>
<feature type="signal peptide" evidence="1">
    <location>
        <begin position="1"/>
        <end position="28"/>
    </location>
</feature>
<dbReference type="KEGG" id="epl:P4G45_00635"/>
<dbReference type="Pfam" id="PF03412">
    <property type="entry name" value="Peptidase_C39"/>
    <property type="match status" value="1"/>
</dbReference>
<evidence type="ECO:0000259" key="2">
    <source>
        <dbReference type="PROSITE" id="PS50990"/>
    </source>
</evidence>
<evidence type="ECO:0000256" key="1">
    <source>
        <dbReference type="SAM" id="SignalP"/>
    </source>
</evidence>
<evidence type="ECO:0000313" key="3">
    <source>
        <dbReference type="EMBL" id="XBH10259.1"/>
    </source>
</evidence>
<dbReference type="GO" id="GO:0006508">
    <property type="term" value="P:proteolysis"/>
    <property type="evidence" value="ECO:0007669"/>
    <property type="project" value="InterPro"/>
</dbReference>
<dbReference type="GO" id="GO:0016020">
    <property type="term" value="C:membrane"/>
    <property type="evidence" value="ECO:0007669"/>
    <property type="project" value="InterPro"/>
</dbReference>
<dbReference type="GO" id="GO:0008233">
    <property type="term" value="F:peptidase activity"/>
    <property type="evidence" value="ECO:0007669"/>
    <property type="project" value="InterPro"/>
</dbReference>
<dbReference type="PROSITE" id="PS50990">
    <property type="entry name" value="PEPTIDASE_C39"/>
    <property type="match status" value="1"/>
</dbReference>
<feature type="chain" id="PRO_5043288696" evidence="1">
    <location>
        <begin position="29"/>
        <end position="230"/>
    </location>
</feature>
<dbReference type="GO" id="GO:0005524">
    <property type="term" value="F:ATP binding"/>
    <property type="evidence" value="ECO:0007669"/>
    <property type="project" value="InterPro"/>
</dbReference>
<protein>
    <submittedName>
        <fullName evidence="3">Cysteine peptidase family C39 domain-containing protein</fullName>
    </submittedName>
</protein>
<name>A0AAU7CXZ2_9BACT</name>
<accession>A0AAU7DA92</accession>
<dbReference type="InterPro" id="IPR005074">
    <property type="entry name" value="Peptidase_C39"/>
</dbReference>
<dbReference type="Gene3D" id="3.90.70.10">
    <property type="entry name" value="Cysteine proteinases"/>
    <property type="match status" value="1"/>
</dbReference>
<reference evidence="3" key="1">
    <citation type="submission" date="2023-03" db="EMBL/GenBank/DDBJ databases">
        <title>Edaphobacter sp.</title>
        <authorList>
            <person name="Huber K.J."/>
            <person name="Papendorf J."/>
            <person name="Pilke C."/>
            <person name="Bunk B."/>
            <person name="Sproeer C."/>
            <person name="Pester M."/>
        </authorList>
    </citation>
    <scope>NUCLEOTIDE SEQUENCE</scope>
    <source>
        <strain evidence="3">DSM 109919</strain>
        <strain evidence="4">DSM 109920</strain>
    </source>
</reference>
<keyword evidence="1" id="KW-0732">Signal</keyword>
<gene>
    <name evidence="3" type="ORF">P4G45_00635</name>
    <name evidence="4" type="ORF">P8936_00640</name>
</gene>
<feature type="domain" description="Peptidase C39" evidence="2">
    <location>
        <begin position="57"/>
        <end position="189"/>
    </location>
</feature>
<dbReference type="AlphaFoldDB" id="A0AAU7CXZ2"/>
<dbReference type="EMBL" id="CP121195">
    <property type="protein sequence ID" value="XBH13696.1"/>
    <property type="molecule type" value="Genomic_DNA"/>
</dbReference>
<dbReference type="EMBL" id="CP121194">
    <property type="protein sequence ID" value="XBH10259.1"/>
    <property type="molecule type" value="Genomic_DNA"/>
</dbReference>